<comment type="caution">
    <text evidence="1">The sequence shown here is derived from an EMBL/GenBank/DDBJ whole genome shotgun (WGS) entry which is preliminary data.</text>
</comment>
<gene>
    <name evidence="1" type="ORF">GP486_008887</name>
</gene>
<dbReference type="EMBL" id="JAGHQM010004311">
    <property type="protein sequence ID" value="KAH0536341.1"/>
    <property type="molecule type" value="Genomic_DNA"/>
</dbReference>
<evidence type="ECO:0000313" key="2">
    <source>
        <dbReference type="Proteomes" id="UP000750711"/>
    </source>
</evidence>
<evidence type="ECO:0000313" key="1">
    <source>
        <dbReference type="EMBL" id="KAH0536341.1"/>
    </source>
</evidence>
<organism evidence="1 2">
    <name type="scientific">Trichoglossum hirsutum</name>
    <dbReference type="NCBI Taxonomy" id="265104"/>
    <lineage>
        <taxon>Eukaryota</taxon>
        <taxon>Fungi</taxon>
        <taxon>Dikarya</taxon>
        <taxon>Ascomycota</taxon>
        <taxon>Pezizomycotina</taxon>
        <taxon>Geoglossomycetes</taxon>
        <taxon>Geoglossales</taxon>
        <taxon>Geoglossaceae</taxon>
        <taxon>Trichoglossum</taxon>
    </lineage>
</organism>
<accession>A0A9P8I062</accession>
<keyword evidence="2" id="KW-1185">Reference proteome</keyword>
<feature type="non-terminal residue" evidence="1">
    <location>
        <position position="1"/>
    </location>
</feature>
<proteinExistence type="predicted"/>
<dbReference type="AlphaFoldDB" id="A0A9P8I062"/>
<protein>
    <submittedName>
        <fullName evidence="1">Uncharacterized protein</fullName>
    </submittedName>
</protein>
<sequence length="57" mass="6047">KGHLPSLEGINGIGELVMLTLQVSYNATLDSEAFLLPNLDISLSPKLVSKGLKLGLK</sequence>
<reference evidence="1" key="1">
    <citation type="submission" date="2021-03" db="EMBL/GenBank/DDBJ databases">
        <title>Comparative genomics and phylogenomic investigation of the class Geoglossomycetes provide insights into ecological specialization and systematics.</title>
        <authorList>
            <person name="Melie T."/>
            <person name="Pirro S."/>
            <person name="Miller A.N."/>
            <person name="Quandt A."/>
        </authorList>
    </citation>
    <scope>NUCLEOTIDE SEQUENCE</scope>
    <source>
        <strain evidence="1">CAQ_001_2017</strain>
    </source>
</reference>
<name>A0A9P8I062_9PEZI</name>
<dbReference type="Proteomes" id="UP000750711">
    <property type="component" value="Unassembled WGS sequence"/>
</dbReference>